<dbReference type="AlphaFoldDB" id="A0AAD9XHK0"/>
<protein>
    <submittedName>
        <fullName evidence="1">Uncharacterized protein</fullName>
    </submittedName>
</protein>
<comment type="caution">
    <text evidence="1">The sequence shown here is derived from an EMBL/GenBank/DDBJ whole genome shotgun (WGS) entry which is preliminary data.</text>
</comment>
<reference evidence="1" key="1">
    <citation type="journal article" date="2023" name="Plant J.">
        <title>Genome sequences and population genomics provide insights into the demographic history, inbreeding, and mutation load of two 'living fossil' tree species of Dipteronia.</title>
        <authorList>
            <person name="Feng Y."/>
            <person name="Comes H.P."/>
            <person name="Chen J."/>
            <person name="Zhu S."/>
            <person name="Lu R."/>
            <person name="Zhang X."/>
            <person name="Li P."/>
            <person name="Qiu J."/>
            <person name="Olsen K.M."/>
            <person name="Qiu Y."/>
        </authorList>
    </citation>
    <scope>NUCLEOTIDE SEQUENCE</scope>
    <source>
        <strain evidence="1">KIB01</strain>
    </source>
</reference>
<dbReference type="EMBL" id="JANJYI010000002">
    <property type="protein sequence ID" value="KAK2659346.1"/>
    <property type="molecule type" value="Genomic_DNA"/>
</dbReference>
<dbReference type="Proteomes" id="UP001280121">
    <property type="component" value="Unassembled WGS sequence"/>
</dbReference>
<evidence type="ECO:0000313" key="1">
    <source>
        <dbReference type="EMBL" id="KAK2659346.1"/>
    </source>
</evidence>
<gene>
    <name evidence="1" type="ORF">Ddye_005879</name>
</gene>
<name>A0AAD9XHK0_9ROSI</name>
<proteinExistence type="predicted"/>
<sequence>MFIPVPNNKFHISTCMQWLEAILSEFQNSKCALSIRPTPPTSGSSAVWLAPPGLFKLNTALARLKNASPIVGELVALREGILLAQFYNICVDLAELSSTFAVSVLNDSLPSLWDTVMFGWKE</sequence>
<keyword evidence="2" id="KW-1185">Reference proteome</keyword>
<accession>A0AAD9XHK0</accession>
<evidence type="ECO:0000313" key="2">
    <source>
        <dbReference type="Proteomes" id="UP001280121"/>
    </source>
</evidence>
<organism evidence="1 2">
    <name type="scientific">Dipteronia dyeriana</name>
    <dbReference type="NCBI Taxonomy" id="168575"/>
    <lineage>
        <taxon>Eukaryota</taxon>
        <taxon>Viridiplantae</taxon>
        <taxon>Streptophyta</taxon>
        <taxon>Embryophyta</taxon>
        <taxon>Tracheophyta</taxon>
        <taxon>Spermatophyta</taxon>
        <taxon>Magnoliopsida</taxon>
        <taxon>eudicotyledons</taxon>
        <taxon>Gunneridae</taxon>
        <taxon>Pentapetalae</taxon>
        <taxon>rosids</taxon>
        <taxon>malvids</taxon>
        <taxon>Sapindales</taxon>
        <taxon>Sapindaceae</taxon>
        <taxon>Hippocastanoideae</taxon>
        <taxon>Acereae</taxon>
        <taxon>Dipteronia</taxon>
    </lineage>
</organism>